<evidence type="ECO:0000256" key="1">
    <source>
        <dbReference type="SAM" id="Phobius"/>
    </source>
</evidence>
<evidence type="ECO:0000313" key="3">
    <source>
        <dbReference type="Proteomes" id="UP000634667"/>
    </source>
</evidence>
<keyword evidence="1" id="KW-0812">Transmembrane</keyword>
<accession>A0ABQ2WHI5</accession>
<name>A0ABQ2WHI5_9ALTE</name>
<comment type="caution">
    <text evidence="2">The sequence shown here is derived from an EMBL/GenBank/DDBJ whole genome shotgun (WGS) entry which is preliminary data.</text>
</comment>
<dbReference type="Proteomes" id="UP000634667">
    <property type="component" value="Unassembled WGS sequence"/>
</dbReference>
<protein>
    <recommendedName>
        <fullName evidence="4">DUF445 domain-containing protein</fullName>
    </recommendedName>
</protein>
<sequence length="234" mass="25907">MNKNGLTNLIALLVVILGWVLQQPILLNVGLFALAGAITNSLAIHMLFEKVPLLYGSGVIPQRFNEFKAGIQQLVMTQFFSPAHIERFFEQRSAAPSFDFAPVIDQTDLSPAFQSLLKVVEHSSFGGMLAMFGGSAVLLPLQDPFIAKLKLALIEITQTDAFHDLLHAQLAEHQQMSHLSQQIEHIVQQRLAELTPELVKDIIQQMIRQHLGWLVVWGGVFGGALGFIAAFFKV</sequence>
<reference evidence="3" key="1">
    <citation type="journal article" date="2019" name="Int. J. Syst. Evol. Microbiol.">
        <title>The Global Catalogue of Microorganisms (GCM) 10K type strain sequencing project: providing services to taxonomists for standard genome sequencing and annotation.</title>
        <authorList>
            <consortium name="The Broad Institute Genomics Platform"/>
            <consortium name="The Broad Institute Genome Sequencing Center for Infectious Disease"/>
            <person name="Wu L."/>
            <person name="Ma J."/>
        </authorList>
    </citation>
    <scope>NUCLEOTIDE SEQUENCE [LARGE SCALE GENOMIC DNA]</scope>
    <source>
        <strain evidence="3">KCTC 23723</strain>
    </source>
</reference>
<gene>
    <name evidence="2" type="ORF">GCM10008111_10890</name>
</gene>
<feature type="transmembrane region" description="Helical" evidence="1">
    <location>
        <begin position="29"/>
        <end position="48"/>
    </location>
</feature>
<dbReference type="EMBL" id="BMYR01000004">
    <property type="protein sequence ID" value="GGW56768.1"/>
    <property type="molecule type" value="Genomic_DNA"/>
</dbReference>
<keyword evidence="1" id="KW-1133">Transmembrane helix</keyword>
<proteinExistence type="predicted"/>
<dbReference type="RefSeq" id="WP_189481314.1">
    <property type="nucleotide sequence ID" value="NZ_BMYR01000004.1"/>
</dbReference>
<dbReference type="PANTHER" id="PTHR38568:SF1">
    <property type="entry name" value="DUF445 DOMAIN-CONTAINING PROTEIN"/>
    <property type="match status" value="1"/>
</dbReference>
<keyword evidence="1" id="KW-0472">Membrane</keyword>
<feature type="transmembrane region" description="Helical" evidence="1">
    <location>
        <begin position="211"/>
        <end position="232"/>
    </location>
</feature>
<keyword evidence="3" id="KW-1185">Reference proteome</keyword>
<organism evidence="2 3">
    <name type="scientific">Alishewanella tabrizica</name>
    <dbReference type="NCBI Taxonomy" id="671278"/>
    <lineage>
        <taxon>Bacteria</taxon>
        <taxon>Pseudomonadati</taxon>
        <taxon>Pseudomonadota</taxon>
        <taxon>Gammaproteobacteria</taxon>
        <taxon>Alteromonadales</taxon>
        <taxon>Alteromonadaceae</taxon>
        <taxon>Alishewanella</taxon>
    </lineage>
</organism>
<feature type="transmembrane region" description="Helical" evidence="1">
    <location>
        <begin position="123"/>
        <end position="141"/>
    </location>
</feature>
<evidence type="ECO:0000313" key="2">
    <source>
        <dbReference type="EMBL" id="GGW56768.1"/>
    </source>
</evidence>
<feature type="transmembrane region" description="Helical" evidence="1">
    <location>
        <begin position="6"/>
        <end position="22"/>
    </location>
</feature>
<dbReference type="PANTHER" id="PTHR38568">
    <property type="entry name" value="DUF445 DOMAIN-CONTAINING PROTEIN-RELATED"/>
    <property type="match status" value="1"/>
</dbReference>
<evidence type="ECO:0008006" key="4">
    <source>
        <dbReference type="Google" id="ProtNLM"/>
    </source>
</evidence>